<evidence type="ECO:0000256" key="2">
    <source>
        <dbReference type="ARBA" id="ARBA00022737"/>
    </source>
</evidence>
<keyword evidence="6" id="KW-1185">Reference proteome</keyword>
<evidence type="ECO:0000313" key="5">
    <source>
        <dbReference type="EMBL" id="KAG8386297.1"/>
    </source>
</evidence>
<reference evidence="5" key="1">
    <citation type="submission" date="2019-10" db="EMBL/GenBank/DDBJ databases">
        <authorList>
            <person name="Zhang R."/>
            <person name="Pan Y."/>
            <person name="Wang J."/>
            <person name="Ma R."/>
            <person name="Yu S."/>
        </authorList>
    </citation>
    <scope>NUCLEOTIDE SEQUENCE</scope>
    <source>
        <strain evidence="5">LA-IB0</strain>
        <tissue evidence="5">Leaf</tissue>
    </source>
</reference>
<sequence>MSRIYDNWERLVAAVIRRDQLWQLFHEHSRSPSICSESSSDYSSNFTFSPPRRDVFSPPGAERVEVMRHGKPVKELTALYKTQEIQAHNGSIWTIRFSLDGMYLASAGEDCVIHVRRVVEMERKGDLCSDSSEDLNFNIGILANGLPEKKRRGKSSISGKSGSIERIFVPETVFALSENPICSFEGHLADVQDLSWSKSQQLLSSSMDKTVRLWDLSTKTCLKIFLHCDYGPGNVEANNLPMLREQLSSTKLRYNGVTCIQFNPVDDRYFISGSIDAKVRIWSIPDHQVVDWIDLHEIITATCYTPDGQGAFVGSYVGSCHIYETSDNMLRKISQIILPNRKKITGLQFASGSTSEVLMTSADSKIRLIDGLDCTHRFRGFRNTNSQISASLTSNRKHIVSASEDSHVYVWRHEGKSRPNRRKGAIVTQSCEFFHCQDVSVAIPWPGLLDTSGGADHFEEVSTDNRPTSPTEETNGNDSLPLASTSTLNGTLSGATSNNHHSNRISITWPVEKLMSAIKNRNPRVSLDFSNGLDQSKSPAWGMVIVAAGLRGEIRTFQNFGLPILM</sequence>
<dbReference type="EMBL" id="WHWC01000003">
    <property type="protein sequence ID" value="KAG8386297.1"/>
    <property type="molecule type" value="Genomic_DNA"/>
</dbReference>
<name>A0AAV6Y1U3_9LAMI</name>
<dbReference type="Gene3D" id="2.130.10.10">
    <property type="entry name" value="YVTN repeat-like/Quinoprotein amine dehydrogenase"/>
    <property type="match status" value="2"/>
</dbReference>
<protein>
    <recommendedName>
        <fullName evidence="7">WD repeat-containing protein 44</fullName>
    </recommendedName>
</protein>
<comment type="caution">
    <text evidence="5">The sequence shown here is derived from an EMBL/GenBank/DDBJ whole genome shotgun (WGS) entry which is preliminary data.</text>
</comment>
<keyword evidence="1 3" id="KW-0853">WD repeat</keyword>
<dbReference type="SMART" id="SM00320">
    <property type="entry name" value="WD40"/>
    <property type="match status" value="6"/>
</dbReference>
<proteinExistence type="predicted"/>
<dbReference type="InterPro" id="IPR040324">
    <property type="entry name" value="WDR44/Dgr2"/>
</dbReference>
<keyword evidence="2" id="KW-0677">Repeat</keyword>
<dbReference type="PROSITE" id="PS00678">
    <property type="entry name" value="WD_REPEATS_1"/>
    <property type="match status" value="1"/>
</dbReference>
<dbReference type="PRINTS" id="PR00320">
    <property type="entry name" value="GPROTEINBRPT"/>
</dbReference>
<dbReference type="InterPro" id="IPR020472">
    <property type="entry name" value="WD40_PAC1"/>
</dbReference>
<evidence type="ECO:0008006" key="7">
    <source>
        <dbReference type="Google" id="ProtNLM"/>
    </source>
</evidence>
<dbReference type="SUPFAM" id="SSF50978">
    <property type="entry name" value="WD40 repeat-like"/>
    <property type="match status" value="1"/>
</dbReference>
<evidence type="ECO:0000256" key="1">
    <source>
        <dbReference type="ARBA" id="ARBA00022574"/>
    </source>
</evidence>
<dbReference type="Proteomes" id="UP000826271">
    <property type="component" value="Unassembled WGS sequence"/>
</dbReference>
<evidence type="ECO:0000313" key="6">
    <source>
        <dbReference type="Proteomes" id="UP000826271"/>
    </source>
</evidence>
<evidence type="ECO:0000256" key="4">
    <source>
        <dbReference type="SAM" id="MobiDB-lite"/>
    </source>
</evidence>
<feature type="repeat" description="WD" evidence="3">
    <location>
        <begin position="250"/>
        <end position="284"/>
    </location>
</feature>
<feature type="compositionally biased region" description="Polar residues" evidence="4">
    <location>
        <begin position="464"/>
        <end position="487"/>
    </location>
</feature>
<gene>
    <name evidence="5" type="ORF">BUALT_Bualt03G0134400</name>
</gene>
<dbReference type="PANTHER" id="PTHR14221">
    <property type="entry name" value="WD REPEAT DOMAIN 44"/>
    <property type="match status" value="1"/>
</dbReference>
<feature type="region of interest" description="Disordered" evidence="4">
    <location>
        <begin position="454"/>
        <end position="487"/>
    </location>
</feature>
<dbReference type="PANTHER" id="PTHR14221:SF67">
    <property type="entry name" value="WD REPEAT-CONTAINING PROTEIN 44-LIKE"/>
    <property type="match status" value="1"/>
</dbReference>
<dbReference type="PROSITE" id="PS50082">
    <property type="entry name" value="WD_REPEATS_2"/>
    <property type="match status" value="2"/>
</dbReference>
<accession>A0AAV6Y1U3</accession>
<dbReference type="Pfam" id="PF00400">
    <property type="entry name" value="WD40"/>
    <property type="match status" value="4"/>
</dbReference>
<dbReference type="InterPro" id="IPR019775">
    <property type="entry name" value="WD40_repeat_CS"/>
</dbReference>
<dbReference type="InterPro" id="IPR015943">
    <property type="entry name" value="WD40/YVTN_repeat-like_dom_sf"/>
</dbReference>
<dbReference type="InterPro" id="IPR001680">
    <property type="entry name" value="WD40_rpt"/>
</dbReference>
<dbReference type="AlphaFoldDB" id="A0AAV6Y1U3"/>
<dbReference type="InterPro" id="IPR036322">
    <property type="entry name" value="WD40_repeat_dom_sf"/>
</dbReference>
<organism evidence="5 6">
    <name type="scientific">Buddleja alternifolia</name>
    <dbReference type="NCBI Taxonomy" id="168488"/>
    <lineage>
        <taxon>Eukaryota</taxon>
        <taxon>Viridiplantae</taxon>
        <taxon>Streptophyta</taxon>
        <taxon>Embryophyta</taxon>
        <taxon>Tracheophyta</taxon>
        <taxon>Spermatophyta</taxon>
        <taxon>Magnoliopsida</taxon>
        <taxon>eudicotyledons</taxon>
        <taxon>Gunneridae</taxon>
        <taxon>Pentapetalae</taxon>
        <taxon>asterids</taxon>
        <taxon>lamiids</taxon>
        <taxon>Lamiales</taxon>
        <taxon>Scrophulariaceae</taxon>
        <taxon>Buddlejeae</taxon>
        <taxon>Buddleja</taxon>
    </lineage>
</organism>
<dbReference type="PROSITE" id="PS50294">
    <property type="entry name" value="WD_REPEATS_REGION"/>
    <property type="match status" value="1"/>
</dbReference>
<feature type="repeat" description="WD" evidence="3">
    <location>
        <begin position="184"/>
        <end position="224"/>
    </location>
</feature>
<evidence type="ECO:0000256" key="3">
    <source>
        <dbReference type="PROSITE-ProRule" id="PRU00221"/>
    </source>
</evidence>